<evidence type="ECO:0000313" key="4">
    <source>
        <dbReference type="Proteomes" id="UP000021315"/>
    </source>
</evidence>
<name>A0A080MK93_9PROT</name>
<dbReference type="EMBL" id="JDST02000018">
    <property type="protein sequence ID" value="KFB77749.1"/>
    <property type="molecule type" value="Genomic_DNA"/>
</dbReference>
<protein>
    <submittedName>
        <fullName evidence="3">Uncharacterized protein</fullName>
    </submittedName>
</protein>
<reference evidence="3" key="1">
    <citation type="submission" date="2014-02" db="EMBL/GenBank/DDBJ databases">
        <title>Expanding our view of genomic diversity in Candidatus Accumulibacter clades.</title>
        <authorList>
            <person name="Skennerton C.T."/>
            <person name="Barr J.J."/>
            <person name="Slater F.R."/>
            <person name="Bond P.L."/>
            <person name="Tyson G.W."/>
        </authorList>
    </citation>
    <scope>NUCLEOTIDE SEQUENCE [LARGE SCALE GENOMIC DNA]</scope>
</reference>
<dbReference type="AlphaFoldDB" id="A0A080MK93"/>
<comment type="caution">
    <text evidence="3">The sequence shown here is derived from an EMBL/GenBank/DDBJ whole genome shotgun (WGS) entry which is preliminary data.</text>
</comment>
<accession>A0A080MK93</accession>
<keyword evidence="2" id="KW-0732">Signal</keyword>
<gene>
    <name evidence="3" type="ORF">AW06_001124</name>
</gene>
<evidence type="ECO:0000256" key="2">
    <source>
        <dbReference type="SAM" id="SignalP"/>
    </source>
</evidence>
<evidence type="ECO:0000256" key="1">
    <source>
        <dbReference type="SAM" id="Phobius"/>
    </source>
</evidence>
<feature type="transmembrane region" description="Helical" evidence="1">
    <location>
        <begin position="152"/>
        <end position="171"/>
    </location>
</feature>
<keyword evidence="4" id="KW-1185">Reference proteome</keyword>
<sequence>MKHVKKIFLVTLVALSLPVWAGGDSSDGHSHGAPVPLPVSQGVTPRATAATEEFEIVISLEGKKMVVHVDRFASNEPVIQAKVEIEGARLKSVASETTPGTYVLDVAPPLPLAKHPLTISVEAGDSVDLLTATLDTSVSATNEVHAHGWSEWVVLGISGALLLVTGILFAARCHKRAKKGFDDAQDRIA</sequence>
<feature type="chain" id="PRO_5001751078" evidence="2">
    <location>
        <begin position="22"/>
        <end position="189"/>
    </location>
</feature>
<keyword evidence="1" id="KW-1133">Transmembrane helix</keyword>
<organism evidence="3 4">
    <name type="scientific">Candidatus Accumulibacter cognatus</name>
    <dbReference type="NCBI Taxonomy" id="2954383"/>
    <lineage>
        <taxon>Bacteria</taxon>
        <taxon>Pseudomonadati</taxon>
        <taxon>Pseudomonadota</taxon>
        <taxon>Betaproteobacteria</taxon>
        <taxon>Candidatus Accumulibacter</taxon>
    </lineage>
</organism>
<dbReference type="Proteomes" id="UP000021315">
    <property type="component" value="Unassembled WGS sequence"/>
</dbReference>
<proteinExistence type="predicted"/>
<keyword evidence="1" id="KW-0472">Membrane</keyword>
<keyword evidence="1" id="KW-0812">Transmembrane</keyword>
<evidence type="ECO:0000313" key="3">
    <source>
        <dbReference type="EMBL" id="KFB77749.1"/>
    </source>
</evidence>
<dbReference type="RefSeq" id="WP_273704380.1">
    <property type="nucleotide sequence ID" value="NZ_JDST02000018.1"/>
</dbReference>
<feature type="signal peptide" evidence="2">
    <location>
        <begin position="1"/>
        <end position="21"/>
    </location>
</feature>
<dbReference type="STRING" id="1453999.AW06_001124"/>